<evidence type="ECO:0000313" key="4">
    <source>
        <dbReference type="Proteomes" id="UP000245048"/>
    </source>
</evidence>
<gene>
    <name evidence="3" type="ORF">CR165_18510</name>
</gene>
<protein>
    <recommendedName>
        <fullName evidence="2">Lysozyme inhibitor LprI-like N-terminal domain-containing protein</fullName>
    </recommendedName>
</protein>
<evidence type="ECO:0000313" key="3">
    <source>
        <dbReference type="EMBL" id="PWC27274.1"/>
    </source>
</evidence>
<evidence type="ECO:0000259" key="2">
    <source>
        <dbReference type="Pfam" id="PF07007"/>
    </source>
</evidence>
<dbReference type="InterPro" id="IPR009739">
    <property type="entry name" value="LprI-like_N"/>
</dbReference>
<dbReference type="OrthoDB" id="7340239at2"/>
<keyword evidence="4" id="KW-1185">Reference proteome</keyword>
<feature type="domain" description="Lysozyme inhibitor LprI-like N-terminal" evidence="2">
    <location>
        <begin position="32"/>
        <end position="124"/>
    </location>
</feature>
<name>A0A2U1V062_9PROT</name>
<dbReference type="AlphaFoldDB" id="A0A2U1V062"/>
<reference evidence="4" key="1">
    <citation type="submission" date="2017-10" db="EMBL/GenBank/DDBJ databases">
        <authorList>
            <person name="Toshchakov S.V."/>
            <person name="Goeva M.A."/>
        </authorList>
    </citation>
    <scope>NUCLEOTIDE SEQUENCE [LARGE SCALE GENOMIC DNA]</scope>
    <source>
        <strain evidence="4">JR1/69-1-13</strain>
    </source>
</reference>
<dbReference type="RefSeq" id="WP_109518437.1">
    <property type="nucleotide sequence ID" value="NZ_PDOA01000016.1"/>
</dbReference>
<feature type="chain" id="PRO_5015521180" description="Lysozyme inhibitor LprI-like N-terminal domain-containing protein" evidence="1">
    <location>
        <begin position="29"/>
        <end position="144"/>
    </location>
</feature>
<sequence length="144" mass="14911">MMRARRIPAATGLAALLLALAVPGPARAAPACGAEETQAGMNACLARELGEADLALNAAYRALIARLGEDSPLRAPLTEAQRAWLRFRDAECAFATAGSRGGSFHPAAQSGCLLGLTRQRLEALQAYLNCGEGDLACPVPPAGR</sequence>
<keyword evidence="1" id="KW-0732">Signal</keyword>
<comment type="caution">
    <text evidence="3">The sequence shown here is derived from an EMBL/GenBank/DDBJ whole genome shotgun (WGS) entry which is preliminary data.</text>
</comment>
<proteinExistence type="predicted"/>
<feature type="signal peptide" evidence="1">
    <location>
        <begin position="1"/>
        <end position="28"/>
    </location>
</feature>
<dbReference type="Proteomes" id="UP000245048">
    <property type="component" value="Unassembled WGS sequence"/>
</dbReference>
<dbReference type="EMBL" id="PDOA01000016">
    <property type="protein sequence ID" value="PWC27274.1"/>
    <property type="molecule type" value="Genomic_DNA"/>
</dbReference>
<dbReference type="Gene3D" id="1.20.1270.180">
    <property type="match status" value="1"/>
</dbReference>
<organism evidence="3 4">
    <name type="scientific">Teichococcus aestuarii</name>
    <dbReference type="NCBI Taxonomy" id="568898"/>
    <lineage>
        <taxon>Bacteria</taxon>
        <taxon>Pseudomonadati</taxon>
        <taxon>Pseudomonadota</taxon>
        <taxon>Alphaproteobacteria</taxon>
        <taxon>Acetobacterales</taxon>
        <taxon>Roseomonadaceae</taxon>
        <taxon>Roseomonas</taxon>
    </lineage>
</organism>
<evidence type="ECO:0000256" key="1">
    <source>
        <dbReference type="SAM" id="SignalP"/>
    </source>
</evidence>
<dbReference type="Pfam" id="PF07007">
    <property type="entry name" value="LprI"/>
    <property type="match status" value="1"/>
</dbReference>
<accession>A0A2U1V062</accession>